<feature type="transmembrane region" description="Helical" evidence="1">
    <location>
        <begin position="448"/>
        <end position="470"/>
    </location>
</feature>
<evidence type="ECO:0000256" key="1">
    <source>
        <dbReference type="SAM" id="Phobius"/>
    </source>
</evidence>
<feature type="transmembrane region" description="Helical" evidence="1">
    <location>
        <begin position="263"/>
        <end position="280"/>
    </location>
</feature>
<reference evidence="2 3" key="1">
    <citation type="journal article" date="2021" name="ISME Commun">
        <title>Automated analysis of genomic sequences facilitates high-throughput and comprehensive description of bacteria.</title>
        <authorList>
            <person name="Hitch T.C.A."/>
        </authorList>
    </citation>
    <scope>NUCLEOTIDE SEQUENCE [LARGE SCALE GENOMIC DNA]</scope>
    <source>
        <strain evidence="2 3">Sanger_31</strain>
    </source>
</reference>
<sequence>MSKAKEKKEVTTNQGKKHLFGSSEKSDFILNMSAESAQKLCGVYSIIAVLVLCVITIPYYFTQNIKYGMDESVNRTLYLNEKFIFFISAAVLAVGFVGFIIFLIANMKKQVELKDNKSLIVPLAVVLLSVVSCLLSADIFTSFYGYLDRSEGMLTILGYWGLFAAGMTVTADDRRIKLSDFIVGIGAFEAIVGILQAIPATAKIIPNYFKEIFSGFSSGGMTYTKEYIATGFLCTPFALAAVLTVISAFALNGMLYDDKKARKIFYAISLALMTAADILACVVPAILGLGAVYVISLIIAAVKSGFAKDKKPFIACLVAFIVAGGIFAGLFASNEFRLMDEKIIFHDSFDRLSITGTGRGDDTEQWIYPYLWDDGMYTAEQNLIWGTGPDNWGTIFESGAIIDRSYNEYIDLLQSRGLIIFALTIVFLIMTIVKMCKLVAGFMKDKNGWTGCAVSAAVLCYLIQAFFNISSVTSSPYFWIAAGLVWSFTAVKSSAKKKS</sequence>
<protein>
    <submittedName>
        <fullName evidence="2">Uncharacterized protein</fullName>
    </submittedName>
</protein>
<evidence type="ECO:0000313" key="2">
    <source>
        <dbReference type="EMBL" id="MCU6705096.1"/>
    </source>
</evidence>
<feature type="transmembrane region" description="Helical" evidence="1">
    <location>
        <begin position="41"/>
        <end position="61"/>
    </location>
</feature>
<dbReference type="RefSeq" id="WP_267300521.1">
    <property type="nucleotide sequence ID" value="NZ_JAOQJZ010000003.1"/>
</dbReference>
<proteinExistence type="predicted"/>
<dbReference type="AlphaFoldDB" id="A0AAE3IHD3"/>
<feature type="transmembrane region" description="Helical" evidence="1">
    <location>
        <begin position="476"/>
        <end position="495"/>
    </location>
</feature>
<gene>
    <name evidence="2" type="ORF">OCV57_04025</name>
</gene>
<dbReference type="PANTHER" id="PTHR37422:SF13">
    <property type="entry name" value="LIPOPOLYSACCHARIDE BIOSYNTHESIS PROTEIN PA4999-RELATED"/>
    <property type="match status" value="1"/>
</dbReference>
<feature type="transmembrane region" description="Helical" evidence="1">
    <location>
        <begin position="178"/>
        <end position="198"/>
    </location>
</feature>
<comment type="caution">
    <text evidence="2">The sequence shown here is derived from an EMBL/GenBank/DDBJ whole genome shotgun (WGS) entry which is preliminary data.</text>
</comment>
<feature type="transmembrane region" description="Helical" evidence="1">
    <location>
        <begin position="313"/>
        <end position="332"/>
    </location>
</feature>
<organism evidence="2 3">
    <name type="scientific">Hominimerdicola aceti</name>
    <dbReference type="NCBI Taxonomy" id="2981726"/>
    <lineage>
        <taxon>Bacteria</taxon>
        <taxon>Bacillati</taxon>
        <taxon>Bacillota</taxon>
        <taxon>Clostridia</taxon>
        <taxon>Eubacteriales</taxon>
        <taxon>Oscillospiraceae</taxon>
        <taxon>Hominimerdicola</taxon>
    </lineage>
</organism>
<keyword evidence="1" id="KW-0472">Membrane</keyword>
<dbReference type="InterPro" id="IPR051533">
    <property type="entry name" value="WaaL-like"/>
</dbReference>
<dbReference type="EMBL" id="JAOQJZ010000003">
    <property type="protein sequence ID" value="MCU6705096.1"/>
    <property type="molecule type" value="Genomic_DNA"/>
</dbReference>
<name>A0AAE3IHD3_9FIRM</name>
<evidence type="ECO:0000313" key="3">
    <source>
        <dbReference type="Proteomes" id="UP001208131"/>
    </source>
</evidence>
<feature type="transmembrane region" description="Helical" evidence="1">
    <location>
        <begin position="286"/>
        <end position="306"/>
    </location>
</feature>
<dbReference type="PANTHER" id="PTHR37422">
    <property type="entry name" value="TEICHURONIC ACID BIOSYNTHESIS PROTEIN TUAE"/>
    <property type="match status" value="1"/>
</dbReference>
<feature type="transmembrane region" description="Helical" evidence="1">
    <location>
        <begin position="227"/>
        <end position="251"/>
    </location>
</feature>
<feature type="transmembrane region" description="Helical" evidence="1">
    <location>
        <begin position="83"/>
        <end position="107"/>
    </location>
</feature>
<accession>A0AAE3IHD3</accession>
<feature type="transmembrane region" description="Helical" evidence="1">
    <location>
        <begin position="417"/>
        <end position="436"/>
    </location>
</feature>
<keyword evidence="1" id="KW-1133">Transmembrane helix</keyword>
<feature type="transmembrane region" description="Helical" evidence="1">
    <location>
        <begin position="152"/>
        <end position="171"/>
    </location>
</feature>
<feature type="transmembrane region" description="Helical" evidence="1">
    <location>
        <begin position="119"/>
        <end position="146"/>
    </location>
</feature>
<dbReference type="Proteomes" id="UP001208131">
    <property type="component" value="Unassembled WGS sequence"/>
</dbReference>
<keyword evidence="3" id="KW-1185">Reference proteome</keyword>
<keyword evidence="1" id="KW-0812">Transmembrane</keyword>